<comment type="caution">
    <text evidence="1">The sequence shown here is derived from an EMBL/GenBank/DDBJ whole genome shotgun (WGS) entry which is preliminary data.</text>
</comment>
<gene>
    <name evidence="1" type="ORF">GDO81_008736</name>
</gene>
<accession>A0AAV7CGY8</accession>
<proteinExistence type="predicted"/>
<evidence type="ECO:0000313" key="1">
    <source>
        <dbReference type="EMBL" id="KAG8584208.1"/>
    </source>
</evidence>
<keyword evidence="2" id="KW-1185">Reference proteome</keyword>
<reference evidence="1" key="1">
    <citation type="thesis" date="2020" institute="ProQuest LLC" country="789 East Eisenhower Parkway, Ann Arbor, MI, USA">
        <title>Comparative Genomics and Chromosome Evolution.</title>
        <authorList>
            <person name="Mudd A.B."/>
        </authorList>
    </citation>
    <scope>NUCLEOTIDE SEQUENCE</scope>
    <source>
        <strain evidence="1">237g6f4</strain>
        <tissue evidence="1">Blood</tissue>
    </source>
</reference>
<dbReference type="Proteomes" id="UP000824782">
    <property type="component" value="Unassembled WGS sequence"/>
</dbReference>
<protein>
    <submittedName>
        <fullName evidence="1">Uncharacterized protein</fullName>
    </submittedName>
</protein>
<dbReference type="EMBL" id="WNYA01000003">
    <property type="protein sequence ID" value="KAG8584208.1"/>
    <property type="molecule type" value="Genomic_DNA"/>
</dbReference>
<dbReference type="AlphaFoldDB" id="A0AAV7CGY8"/>
<organism evidence="1 2">
    <name type="scientific">Engystomops pustulosus</name>
    <name type="common">Tungara frog</name>
    <name type="synonym">Physalaemus pustulosus</name>
    <dbReference type="NCBI Taxonomy" id="76066"/>
    <lineage>
        <taxon>Eukaryota</taxon>
        <taxon>Metazoa</taxon>
        <taxon>Chordata</taxon>
        <taxon>Craniata</taxon>
        <taxon>Vertebrata</taxon>
        <taxon>Euteleostomi</taxon>
        <taxon>Amphibia</taxon>
        <taxon>Batrachia</taxon>
        <taxon>Anura</taxon>
        <taxon>Neobatrachia</taxon>
        <taxon>Hyloidea</taxon>
        <taxon>Leptodactylidae</taxon>
        <taxon>Leiuperinae</taxon>
        <taxon>Engystomops</taxon>
    </lineage>
</organism>
<sequence length="79" mass="9291">MYKALYNVRRTVIARLPGTRRTQINPNSYFTQLNHFPNAIYRSDTLLFPPRIQTVCDFFFVPIQLKGHYTVPMATNHSM</sequence>
<name>A0AAV7CGY8_ENGPU</name>
<evidence type="ECO:0000313" key="2">
    <source>
        <dbReference type="Proteomes" id="UP000824782"/>
    </source>
</evidence>